<sequence>NSSPGWDGISMKVFKRCLPAVMDPMLFVINLSLQQGVFPTKLKLAKVIPVF</sequence>
<dbReference type="EMBL" id="KB307434">
    <property type="protein sequence ID" value="ELT98928.1"/>
    <property type="molecule type" value="Genomic_DNA"/>
</dbReference>
<proteinExistence type="predicted"/>
<dbReference type="EMBL" id="AMQN01010259">
    <property type="status" value="NOT_ANNOTATED_CDS"/>
    <property type="molecule type" value="Genomic_DNA"/>
</dbReference>
<feature type="non-terminal residue" evidence="1">
    <location>
        <position position="1"/>
    </location>
</feature>
<evidence type="ECO:0000313" key="1">
    <source>
        <dbReference type="EMBL" id="ELT98928.1"/>
    </source>
</evidence>
<evidence type="ECO:0008006" key="4">
    <source>
        <dbReference type="Google" id="ProtNLM"/>
    </source>
</evidence>
<dbReference type="HOGENOM" id="CLU_118269_2_0_1"/>
<gene>
    <name evidence="1" type="ORF">CAPTEDRAFT_69370</name>
</gene>
<reference evidence="1 3" key="2">
    <citation type="journal article" date="2013" name="Nature">
        <title>Insights into bilaterian evolution from three spiralian genomes.</title>
        <authorList>
            <person name="Simakov O."/>
            <person name="Marletaz F."/>
            <person name="Cho S.J."/>
            <person name="Edsinger-Gonzales E."/>
            <person name="Havlak P."/>
            <person name="Hellsten U."/>
            <person name="Kuo D.H."/>
            <person name="Larsson T."/>
            <person name="Lv J."/>
            <person name="Arendt D."/>
            <person name="Savage R."/>
            <person name="Osoegawa K."/>
            <person name="de Jong P."/>
            <person name="Grimwood J."/>
            <person name="Chapman J.A."/>
            <person name="Shapiro H."/>
            <person name="Aerts A."/>
            <person name="Otillar R.P."/>
            <person name="Terry A.Y."/>
            <person name="Boore J.L."/>
            <person name="Grigoriev I.V."/>
            <person name="Lindberg D.R."/>
            <person name="Seaver E.C."/>
            <person name="Weisblat D.A."/>
            <person name="Putnam N.H."/>
            <person name="Rokhsar D.S."/>
        </authorList>
    </citation>
    <scope>NUCLEOTIDE SEQUENCE</scope>
    <source>
        <strain evidence="1 3">I ESC-2004</strain>
    </source>
</reference>
<dbReference type="EnsemblMetazoa" id="CapteT69370">
    <property type="protein sequence ID" value="CapteP69370"/>
    <property type="gene ID" value="CapteG69370"/>
</dbReference>
<evidence type="ECO:0000313" key="3">
    <source>
        <dbReference type="Proteomes" id="UP000014760"/>
    </source>
</evidence>
<reference evidence="2" key="3">
    <citation type="submission" date="2015-06" db="UniProtKB">
        <authorList>
            <consortium name="EnsemblMetazoa"/>
        </authorList>
    </citation>
    <scope>IDENTIFICATION</scope>
</reference>
<dbReference type="AlphaFoldDB" id="R7TYE9"/>
<dbReference type="OrthoDB" id="445826at2759"/>
<protein>
    <recommendedName>
        <fullName evidence="4">Reverse transcriptase domain-containing protein</fullName>
    </recommendedName>
</protein>
<accession>R7TYE9</accession>
<reference evidence="3" key="1">
    <citation type="submission" date="2012-12" db="EMBL/GenBank/DDBJ databases">
        <authorList>
            <person name="Hellsten U."/>
            <person name="Grimwood J."/>
            <person name="Chapman J.A."/>
            <person name="Shapiro H."/>
            <person name="Aerts A."/>
            <person name="Otillar R.P."/>
            <person name="Terry A.Y."/>
            <person name="Boore J.L."/>
            <person name="Simakov O."/>
            <person name="Marletaz F."/>
            <person name="Cho S.-J."/>
            <person name="Edsinger-Gonzales E."/>
            <person name="Havlak P."/>
            <person name="Kuo D.-H."/>
            <person name="Larsson T."/>
            <person name="Lv J."/>
            <person name="Arendt D."/>
            <person name="Savage R."/>
            <person name="Osoegawa K."/>
            <person name="de Jong P."/>
            <person name="Lindberg D.R."/>
            <person name="Seaver E.C."/>
            <person name="Weisblat D.A."/>
            <person name="Putnam N.H."/>
            <person name="Grigoriev I.V."/>
            <person name="Rokhsar D.S."/>
        </authorList>
    </citation>
    <scope>NUCLEOTIDE SEQUENCE</scope>
    <source>
        <strain evidence="3">I ESC-2004</strain>
    </source>
</reference>
<keyword evidence="3" id="KW-1185">Reference proteome</keyword>
<dbReference type="OMA" id="KWKQARV"/>
<evidence type="ECO:0000313" key="2">
    <source>
        <dbReference type="EnsemblMetazoa" id="CapteP69370"/>
    </source>
</evidence>
<name>R7TYE9_CAPTE</name>
<organism evidence="1">
    <name type="scientific">Capitella teleta</name>
    <name type="common">Polychaete worm</name>
    <dbReference type="NCBI Taxonomy" id="283909"/>
    <lineage>
        <taxon>Eukaryota</taxon>
        <taxon>Metazoa</taxon>
        <taxon>Spiralia</taxon>
        <taxon>Lophotrochozoa</taxon>
        <taxon>Annelida</taxon>
        <taxon>Polychaeta</taxon>
        <taxon>Sedentaria</taxon>
        <taxon>Scolecida</taxon>
        <taxon>Capitellidae</taxon>
        <taxon>Capitella</taxon>
    </lineage>
</organism>
<dbReference type="Proteomes" id="UP000014760">
    <property type="component" value="Unassembled WGS sequence"/>
</dbReference>
<feature type="non-terminal residue" evidence="1">
    <location>
        <position position="51"/>
    </location>
</feature>